<reference evidence="1 2" key="1">
    <citation type="submission" date="2019-06" db="EMBL/GenBank/DDBJ databases">
        <title>Sequencing the genomes of 1000 actinobacteria strains.</title>
        <authorList>
            <person name="Klenk H.-P."/>
        </authorList>
    </citation>
    <scope>NUCLEOTIDE SEQUENCE [LARGE SCALE GENOMIC DNA]</scope>
    <source>
        <strain evidence="1 2">DSM 45456</strain>
    </source>
</reference>
<comment type="caution">
    <text evidence="1">The sequence shown here is derived from an EMBL/GenBank/DDBJ whole genome shotgun (WGS) entry which is preliminary data.</text>
</comment>
<sequence>MRKEVRKLLEELERQGFTYRVTSKQHYMVFRPSGQWAATIAGTASDSRSLANAISELRNAGFVWRR</sequence>
<evidence type="ECO:0000313" key="2">
    <source>
        <dbReference type="Proteomes" id="UP000316628"/>
    </source>
</evidence>
<evidence type="ECO:0000313" key="1">
    <source>
        <dbReference type="EMBL" id="TQM82938.1"/>
    </source>
</evidence>
<gene>
    <name evidence="1" type="ORF">FHX81_5350</name>
</gene>
<accession>A0A543JJK8</accession>
<dbReference type="EMBL" id="VFPP01000001">
    <property type="protein sequence ID" value="TQM82938.1"/>
    <property type="molecule type" value="Genomic_DNA"/>
</dbReference>
<name>A0A543JJK8_9PSEU</name>
<dbReference type="Proteomes" id="UP000316628">
    <property type="component" value="Unassembled WGS sequence"/>
</dbReference>
<protein>
    <recommendedName>
        <fullName evidence="3">HicA-like toxin of HicAB toxin-antitoxin system</fullName>
    </recommendedName>
</protein>
<evidence type="ECO:0008006" key="3">
    <source>
        <dbReference type="Google" id="ProtNLM"/>
    </source>
</evidence>
<organism evidence="1 2">
    <name type="scientific">Saccharothrix saharensis</name>
    <dbReference type="NCBI Taxonomy" id="571190"/>
    <lineage>
        <taxon>Bacteria</taxon>
        <taxon>Bacillati</taxon>
        <taxon>Actinomycetota</taxon>
        <taxon>Actinomycetes</taxon>
        <taxon>Pseudonocardiales</taxon>
        <taxon>Pseudonocardiaceae</taxon>
        <taxon>Saccharothrix</taxon>
    </lineage>
</organism>
<keyword evidence="2" id="KW-1185">Reference proteome</keyword>
<proteinExistence type="predicted"/>
<dbReference type="AlphaFoldDB" id="A0A543JJK8"/>